<keyword evidence="2" id="KW-0862">Zinc</keyword>
<dbReference type="Gene3D" id="1.10.390.10">
    <property type="entry name" value="Neutral Protease Domain 2"/>
    <property type="match status" value="1"/>
</dbReference>
<sequence>MRIAATVFLLGSLLAGADKAAIKGTVLDQSSAPVSTASVVLFPTDHSRAALTTHAAGDGSFRFEPQAQGSYTVCVEAQGFVRQCLPTFTVPGDGESVSLDSVRLQVASGGGVMVLPAQPDASVNTGRAFTPGTPQAQRAPEAPKPVTKDDLLRGAYGPSRANNDLLSYHLDVRVDPEKKSITGKNTVRFRMLQDGTRIQLDLVQALAVDKIVSVDEAGKTLGAPLKYTREERAVFIDFPKKLRKGKTYAIDFFYSGNPVEGGRFGGMTFKTDPAGRPWINTACEEEGASVWWPNKDQWKDEVESMDISVAVPNALTDVSNGRFVGKTDLGDGYTRWDWHVSYPINNYDVSLNIGDYTHFSDTHKGLSLDYYVLPENLEKAKTQFAQTPSMIDAYEHYFGDYPFIRDGFKLIEVPYSGMEHQSAVAYGNRYANGYLNRDWTGIGISLRFDFIIIHESGHEWFGNAVTAADRSDMWIHEGWTTYLECLYVEYMWGRDDEVAYVNALKKKVHNLTPIIPPHNQNVEPPQDMYFKGALFINTLRGIVDDDPKWFAMIHDFYQTFKYKTIMTEDVVNFFNQRTGMDLTPIFDEYLRHAAIPVLELKFNDAADTVDYRWKADEPKFAMPVDFSNGQPDQPLQRMKPTTTWQTMKTPLNSKAFAVATDRYYIEVEKQ</sequence>
<evidence type="ECO:0000313" key="7">
    <source>
        <dbReference type="Proteomes" id="UP000289437"/>
    </source>
</evidence>
<accession>A0A4Q0T4H9</accession>
<dbReference type="InterPro" id="IPR034015">
    <property type="entry name" value="M1_LTA4H"/>
</dbReference>
<dbReference type="GO" id="GO:0008270">
    <property type="term" value="F:zinc ion binding"/>
    <property type="evidence" value="ECO:0007669"/>
    <property type="project" value="InterPro"/>
</dbReference>
<dbReference type="Pfam" id="PF01433">
    <property type="entry name" value="Peptidase_M1"/>
    <property type="match status" value="1"/>
</dbReference>
<dbReference type="PANTHER" id="PTHR45726">
    <property type="entry name" value="LEUKOTRIENE A-4 HYDROLASE"/>
    <property type="match status" value="1"/>
</dbReference>
<dbReference type="InterPro" id="IPR008969">
    <property type="entry name" value="CarboxyPept-like_regulatory"/>
</dbReference>
<evidence type="ECO:0000259" key="4">
    <source>
        <dbReference type="Pfam" id="PF01433"/>
    </source>
</evidence>
<feature type="domain" description="Peptidase M1 membrane alanine aminopeptidase" evidence="4">
    <location>
        <begin position="386"/>
        <end position="589"/>
    </location>
</feature>
<feature type="domain" description="Aminopeptidase N-like N-terminal" evidence="5">
    <location>
        <begin position="167"/>
        <end position="344"/>
    </location>
</feature>
<name>A0A4Q0T4H9_9BACT</name>
<feature type="binding site" evidence="2">
    <location>
        <position position="454"/>
    </location>
    <ligand>
        <name>Zn(2+)</name>
        <dbReference type="ChEBI" id="CHEBI:29105"/>
        <note>catalytic</note>
    </ligand>
</feature>
<dbReference type="InterPro" id="IPR014782">
    <property type="entry name" value="Peptidase_M1_dom"/>
</dbReference>
<evidence type="ECO:0000313" key="6">
    <source>
        <dbReference type="EMBL" id="RXH58563.1"/>
    </source>
</evidence>
<dbReference type="SUPFAM" id="SSF63737">
    <property type="entry name" value="Leukotriene A4 hydrolase N-terminal domain"/>
    <property type="match status" value="1"/>
</dbReference>
<feature type="active site" description="Proton donor" evidence="1">
    <location>
        <position position="529"/>
    </location>
</feature>
<proteinExistence type="predicted"/>
<feature type="active site" description="Proton acceptor" evidence="1">
    <location>
        <position position="455"/>
    </location>
</feature>
<evidence type="ECO:0000256" key="3">
    <source>
        <dbReference type="SAM" id="SignalP"/>
    </source>
</evidence>
<feature type="signal peptide" evidence="3">
    <location>
        <begin position="1"/>
        <end position="20"/>
    </location>
</feature>
<dbReference type="SUPFAM" id="SSF55486">
    <property type="entry name" value="Metalloproteases ('zincins'), catalytic domain"/>
    <property type="match status" value="1"/>
</dbReference>
<reference evidence="7" key="2">
    <citation type="submission" date="2019-02" db="EMBL/GenBank/DDBJ databases">
        <title>Granulicella sibirica sp. nov., a psychrotolerant acidobacterium isolated from an organic soil layer in forested tundra, West Siberia.</title>
        <authorList>
            <person name="Oshkin I.Y."/>
            <person name="Kulichevskaya I.S."/>
            <person name="Rijpstra W.I.C."/>
            <person name="Sinninghe Damste J.S."/>
            <person name="Rakitin A.L."/>
            <person name="Ravin N.V."/>
            <person name="Dedysh S.N."/>
        </authorList>
    </citation>
    <scope>NUCLEOTIDE SEQUENCE [LARGE SCALE GENOMIC DNA]</scope>
    <source>
        <strain evidence="7">AF10</strain>
    </source>
</reference>
<dbReference type="InterPro" id="IPR042097">
    <property type="entry name" value="Aminopeptidase_N-like_N_sf"/>
</dbReference>
<feature type="binding site" evidence="2">
    <location>
        <position position="458"/>
    </location>
    <ligand>
        <name>Zn(2+)</name>
        <dbReference type="ChEBI" id="CHEBI:29105"/>
        <note>catalytic</note>
    </ligand>
</feature>
<dbReference type="Pfam" id="PF17900">
    <property type="entry name" value="Peptidase_M1_N"/>
    <property type="match status" value="1"/>
</dbReference>
<dbReference type="Pfam" id="PF13620">
    <property type="entry name" value="CarboxypepD_reg"/>
    <property type="match status" value="1"/>
</dbReference>
<protein>
    <submittedName>
        <fullName evidence="6">Peptidase M1 family protein</fullName>
    </submittedName>
</protein>
<dbReference type="InterPro" id="IPR045357">
    <property type="entry name" value="Aminopeptidase_N-like_N"/>
</dbReference>
<keyword evidence="7" id="KW-1185">Reference proteome</keyword>
<comment type="caution">
    <text evidence="6">The sequence shown here is derived from an EMBL/GenBank/DDBJ whole genome shotgun (WGS) entry which is preliminary data.</text>
</comment>
<reference evidence="6 7" key="1">
    <citation type="submission" date="2018-11" db="EMBL/GenBank/DDBJ databases">
        <authorList>
            <person name="Mardanov A.V."/>
            <person name="Ravin N.V."/>
            <person name="Dedysh S.N."/>
        </authorList>
    </citation>
    <scope>NUCLEOTIDE SEQUENCE [LARGE SCALE GENOMIC DNA]</scope>
    <source>
        <strain evidence="6 7">AF10</strain>
    </source>
</reference>
<dbReference type="CDD" id="cd09603">
    <property type="entry name" value="M1_APN_like"/>
    <property type="match status" value="1"/>
</dbReference>
<dbReference type="GO" id="GO:0008237">
    <property type="term" value="F:metallopeptidase activity"/>
    <property type="evidence" value="ECO:0007669"/>
    <property type="project" value="InterPro"/>
</dbReference>
<dbReference type="Gene3D" id="2.60.40.1730">
    <property type="entry name" value="tricorn interacting facor f3 domain"/>
    <property type="match status" value="1"/>
</dbReference>
<evidence type="ECO:0000259" key="5">
    <source>
        <dbReference type="Pfam" id="PF17900"/>
    </source>
</evidence>
<evidence type="ECO:0000256" key="1">
    <source>
        <dbReference type="PIRSR" id="PIRSR634015-1"/>
    </source>
</evidence>
<dbReference type="InterPro" id="IPR027268">
    <property type="entry name" value="Peptidase_M4/M1_CTD_sf"/>
</dbReference>
<comment type="cofactor">
    <cofactor evidence="2">
        <name>Zn(2+)</name>
        <dbReference type="ChEBI" id="CHEBI:29105"/>
    </cofactor>
    <text evidence="2">Binds 1 zinc ion per subunit.</text>
</comment>
<dbReference type="OrthoDB" id="9814383at2"/>
<keyword evidence="2" id="KW-0479">Metal-binding</keyword>
<feature type="chain" id="PRO_5020737730" evidence="3">
    <location>
        <begin position="21"/>
        <end position="670"/>
    </location>
</feature>
<feature type="binding site" evidence="2">
    <location>
        <position position="477"/>
    </location>
    <ligand>
        <name>Zn(2+)</name>
        <dbReference type="ChEBI" id="CHEBI:29105"/>
        <note>catalytic</note>
    </ligand>
</feature>
<dbReference type="Proteomes" id="UP000289437">
    <property type="component" value="Unassembled WGS sequence"/>
</dbReference>
<organism evidence="6 7">
    <name type="scientific">Granulicella sibirica</name>
    <dbReference type="NCBI Taxonomy" id="2479048"/>
    <lineage>
        <taxon>Bacteria</taxon>
        <taxon>Pseudomonadati</taxon>
        <taxon>Acidobacteriota</taxon>
        <taxon>Terriglobia</taxon>
        <taxon>Terriglobales</taxon>
        <taxon>Acidobacteriaceae</taxon>
        <taxon>Granulicella</taxon>
    </lineage>
</organism>
<gene>
    <name evidence="6" type="ORF">GRAN_1873</name>
</gene>
<evidence type="ECO:0000256" key="2">
    <source>
        <dbReference type="PIRSR" id="PIRSR634015-3"/>
    </source>
</evidence>
<dbReference type="PANTHER" id="PTHR45726:SF3">
    <property type="entry name" value="LEUKOTRIENE A-4 HYDROLASE"/>
    <property type="match status" value="1"/>
</dbReference>
<dbReference type="Gene3D" id="2.60.40.1120">
    <property type="entry name" value="Carboxypeptidase-like, regulatory domain"/>
    <property type="match status" value="1"/>
</dbReference>
<keyword evidence="3" id="KW-0732">Signal</keyword>
<dbReference type="RefSeq" id="WP_128912535.1">
    <property type="nucleotide sequence ID" value="NZ_RDSM01000001.1"/>
</dbReference>
<dbReference type="AlphaFoldDB" id="A0A4Q0T4H9"/>
<dbReference type="EMBL" id="RDSM01000001">
    <property type="protein sequence ID" value="RXH58563.1"/>
    <property type="molecule type" value="Genomic_DNA"/>
</dbReference>
<dbReference type="SUPFAM" id="SSF49464">
    <property type="entry name" value="Carboxypeptidase regulatory domain-like"/>
    <property type="match status" value="1"/>
</dbReference>